<dbReference type="InterPro" id="IPR058548">
    <property type="entry name" value="MlaB-like_STAS"/>
</dbReference>
<dbReference type="InterPro" id="IPR036513">
    <property type="entry name" value="STAS_dom_sf"/>
</dbReference>
<protein>
    <submittedName>
        <fullName evidence="2">STAS domain-containing protein</fullName>
    </submittedName>
</protein>
<dbReference type="PROSITE" id="PS50801">
    <property type="entry name" value="STAS"/>
    <property type="match status" value="1"/>
</dbReference>
<gene>
    <name evidence="2" type="ORF">OOT00_09170</name>
</gene>
<organism evidence="2 3">
    <name type="scientific">Desulfobotulus pelophilus</name>
    <dbReference type="NCBI Taxonomy" id="2823377"/>
    <lineage>
        <taxon>Bacteria</taxon>
        <taxon>Pseudomonadati</taxon>
        <taxon>Thermodesulfobacteriota</taxon>
        <taxon>Desulfobacteria</taxon>
        <taxon>Desulfobacterales</taxon>
        <taxon>Desulfobacteraceae</taxon>
        <taxon>Desulfobotulus</taxon>
    </lineage>
</organism>
<dbReference type="Proteomes" id="UP001209681">
    <property type="component" value="Unassembled WGS sequence"/>
</dbReference>
<reference evidence="2 3" key="1">
    <citation type="submission" date="2022-11" db="EMBL/GenBank/DDBJ databases">
        <title>Desulfobotulus tamanensis H1 sp. nov. - anaerobic, alkaliphilic, sulphate reducing bacterium isolated from terrestrial mud volcano.</title>
        <authorList>
            <person name="Frolova A."/>
            <person name="Merkel A.Y."/>
            <person name="Slobodkin A.I."/>
        </authorList>
    </citation>
    <scope>NUCLEOTIDE SEQUENCE [LARGE SCALE GENOMIC DNA]</scope>
    <source>
        <strain evidence="2 3">H1</strain>
    </source>
</reference>
<evidence type="ECO:0000313" key="3">
    <source>
        <dbReference type="Proteomes" id="UP001209681"/>
    </source>
</evidence>
<keyword evidence="3" id="KW-1185">Reference proteome</keyword>
<accession>A0ABT3N9M1</accession>
<name>A0ABT3N9M1_9BACT</name>
<dbReference type="EMBL" id="JAPFPW010000009">
    <property type="protein sequence ID" value="MCW7754158.1"/>
    <property type="molecule type" value="Genomic_DNA"/>
</dbReference>
<dbReference type="SUPFAM" id="SSF52091">
    <property type="entry name" value="SpoIIaa-like"/>
    <property type="match status" value="1"/>
</dbReference>
<evidence type="ECO:0000259" key="1">
    <source>
        <dbReference type="PROSITE" id="PS50801"/>
    </source>
</evidence>
<comment type="caution">
    <text evidence="2">The sequence shown here is derived from an EMBL/GenBank/DDBJ whole genome shotgun (WGS) entry which is preliminary data.</text>
</comment>
<dbReference type="RefSeq" id="WP_265425078.1">
    <property type="nucleotide sequence ID" value="NZ_JAPFPW010000009.1"/>
</dbReference>
<dbReference type="Gene3D" id="3.30.750.24">
    <property type="entry name" value="STAS domain"/>
    <property type="match status" value="1"/>
</dbReference>
<dbReference type="InterPro" id="IPR002645">
    <property type="entry name" value="STAS_dom"/>
</dbReference>
<dbReference type="Pfam" id="PF13466">
    <property type="entry name" value="STAS_2"/>
    <property type="match status" value="1"/>
</dbReference>
<feature type="domain" description="STAS" evidence="1">
    <location>
        <begin position="1"/>
        <end position="92"/>
    </location>
</feature>
<proteinExistence type="predicted"/>
<evidence type="ECO:0000313" key="2">
    <source>
        <dbReference type="EMBL" id="MCW7754158.1"/>
    </source>
</evidence>
<sequence length="92" mass="10171">MNPSVVHQLTGHATIYDVKRLRSEMIDLMDKKTGITLDCSEIVRCDTAFLQLVLSLAQACKKQNIFFSIIPGAAVTEAGRRAGMDFSDILQI</sequence>